<reference evidence="1 2" key="1">
    <citation type="submission" date="2016-01" db="EMBL/GenBank/DDBJ databases">
        <authorList>
            <person name="Regsiter A."/>
            <person name="william w."/>
        </authorList>
    </citation>
    <scope>NUCLEOTIDE SEQUENCE [LARGE SCALE GENOMIC DNA]</scope>
    <source>
        <strain evidence="1 2">CFBP 5494</strain>
    </source>
</reference>
<protein>
    <submittedName>
        <fullName evidence="1">Uncharacterized protein</fullName>
    </submittedName>
</protein>
<comment type="caution">
    <text evidence="1">The sequence shown here is derived from an EMBL/GenBank/DDBJ whole genome shotgun (WGS) entry which is preliminary data.</text>
</comment>
<dbReference type="AlphaFoldDB" id="A0A9W5B1S1"/>
<organism evidence="1 2">
    <name type="scientific">Agrobacterium genomosp. 2 str. CFBP 5494</name>
    <dbReference type="NCBI Taxonomy" id="1183436"/>
    <lineage>
        <taxon>Bacteria</taxon>
        <taxon>Pseudomonadati</taxon>
        <taxon>Pseudomonadota</taxon>
        <taxon>Alphaproteobacteria</taxon>
        <taxon>Hyphomicrobiales</taxon>
        <taxon>Rhizobiaceae</taxon>
        <taxon>Rhizobium/Agrobacterium group</taxon>
        <taxon>Agrobacterium</taxon>
        <taxon>Agrobacterium tumefaciens complex</taxon>
    </lineage>
</organism>
<name>A0A9W5B1S1_9HYPH</name>
<keyword evidence="2" id="KW-1185">Reference proteome</keyword>
<sequence length="58" mass="6105">MRAGLDDAEVTVEIFDDGEAIAASFKSVHPFSSPALSCQGTQSETAYVFLNNPDAPVS</sequence>
<gene>
    <name evidence="1" type="ORF">AGR2A_Cc60076</name>
</gene>
<dbReference type="EMBL" id="FBVY01000017">
    <property type="protein sequence ID" value="CUW93129.1"/>
    <property type="molecule type" value="Genomic_DNA"/>
</dbReference>
<dbReference type="Proteomes" id="UP000191933">
    <property type="component" value="Unassembled WGS sequence"/>
</dbReference>
<evidence type="ECO:0000313" key="1">
    <source>
        <dbReference type="EMBL" id="CUW93129.1"/>
    </source>
</evidence>
<accession>A0A9W5B1S1</accession>
<proteinExistence type="predicted"/>
<evidence type="ECO:0000313" key="2">
    <source>
        <dbReference type="Proteomes" id="UP000191933"/>
    </source>
</evidence>